<evidence type="ECO:0000313" key="2">
    <source>
        <dbReference type="Proteomes" id="UP000614047"/>
    </source>
</evidence>
<keyword evidence="2" id="KW-1185">Reference proteome</keyword>
<dbReference type="Proteomes" id="UP000614047">
    <property type="component" value="Unassembled WGS sequence"/>
</dbReference>
<dbReference type="RefSeq" id="WP_197012488.1">
    <property type="nucleotide sequence ID" value="NZ_BAABES010000010.1"/>
</dbReference>
<name>A0A931DJY0_9ACTN</name>
<protein>
    <recommendedName>
        <fullName evidence="3">ASCH domain-containing protein</fullName>
    </recommendedName>
</protein>
<proteinExistence type="predicted"/>
<dbReference type="Gene3D" id="2.30.130.30">
    <property type="entry name" value="Hypothetical protein"/>
    <property type="match status" value="1"/>
</dbReference>
<dbReference type="AlphaFoldDB" id="A0A931DJY0"/>
<reference evidence="1" key="1">
    <citation type="submission" date="2020-11" db="EMBL/GenBank/DDBJ databases">
        <title>Sequencing the genomes of 1000 actinobacteria strains.</title>
        <authorList>
            <person name="Klenk H.-P."/>
        </authorList>
    </citation>
    <scope>NUCLEOTIDE SEQUENCE</scope>
    <source>
        <strain evidence="1">DSM 43175</strain>
    </source>
</reference>
<gene>
    <name evidence="1" type="ORF">IW256_004066</name>
</gene>
<accession>A0A931DJY0</accession>
<comment type="caution">
    <text evidence="1">The sequence shown here is derived from an EMBL/GenBank/DDBJ whole genome shotgun (WGS) entry which is preliminary data.</text>
</comment>
<evidence type="ECO:0008006" key="3">
    <source>
        <dbReference type="Google" id="ProtNLM"/>
    </source>
</evidence>
<organism evidence="1 2">
    <name type="scientific">Actinomadura viridis</name>
    <dbReference type="NCBI Taxonomy" id="58110"/>
    <lineage>
        <taxon>Bacteria</taxon>
        <taxon>Bacillati</taxon>
        <taxon>Actinomycetota</taxon>
        <taxon>Actinomycetes</taxon>
        <taxon>Streptosporangiales</taxon>
        <taxon>Thermomonosporaceae</taxon>
        <taxon>Actinomadura</taxon>
    </lineage>
</organism>
<evidence type="ECO:0000313" key="1">
    <source>
        <dbReference type="EMBL" id="MBG6089953.1"/>
    </source>
</evidence>
<sequence length="171" mass="18459">MTLRALSVKQPWSMAICHGKDVENRSRPTRYRGLIAVHASKAFDDVSPATLDWIAEMTGLTPRQAAQQDVRGAVVAVAEIVGCHEDGDPDVPCGGYDDQVIPYGLGATNLCSPWAVAGQWHWQLANVRPLAEPVPCKGALGLWRLPAEVDEAVRAQLVARSINTPTETTHG</sequence>
<dbReference type="SUPFAM" id="SSF88697">
    <property type="entry name" value="PUA domain-like"/>
    <property type="match status" value="1"/>
</dbReference>
<dbReference type="InterPro" id="IPR015947">
    <property type="entry name" value="PUA-like_sf"/>
</dbReference>
<dbReference type="EMBL" id="JADOUA010000001">
    <property type="protein sequence ID" value="MBG6089953.1"/>
    <property type="molecule type" value="Genomic_DNA"/>
</dbReference>